<dbReference type="CDD" id="cd00067">
    <property type="entry name" value="GAL4"/>
    <property type="match status" value="1"/>
</dbReference>
<dbReference type="GO" id="GO:0000977">
    <property type="term" value="F:RNA polymerase II transcription regulatory region sequence-specific DNA binding"/>
    <property type="evidence" value="ECO:0007669"/>
    <property type="project" value="TreeGrafter"/>
</dbReference>
<feature type="region of interest" description="Disordered" evidence="10">
    <location>
        <begin position="361"/>
        <end position="415"/>
    </location>
</feature>
<keyword evidence="6" id="KW-0805">Transcription regulation</keyword>
<reference evidence="12 13" key="1">
    <citation type="journal article" date="2018" name="BMC Genomics">
        <title>Comparative genome analyses reveal sequence features reflecting distinct modes of host-adaptation between dicot and monocot powdery mildew.</title>
        <authorList>
            <person name="Wu Y."/>
            <person name="Ma X."/>
            <person name="Pan Z."/>
            <person name="Kale S.D."/>
            <person name="Song Y."/>
            <person name="King H."/>
            <person name="Zhang Q."/>
            <person name="Presley C."/>
            <person name="Deng X."/>
            <person name="Wei C.I."/>
            <person name="Xiao S."/>
        </authorList>
    </citation>
    <scope>NUCLEOTIDE SEQUENCE [LARGE SCALE GENOMIC DNA]</scope>
    <source>
        <strain evidence="12">UMSG3</strain>
    </source>
</reference>
<feature type="region of interest" description="Disordered" evidence="10">
    <location>
        <begin position="137"/>
        <end position="172"/>
    </location>
</feature>
<evidence type="ECO:0000256" key="1">
    <source>
        <dbReference type="ARBA" id="ARBA00004123"/>
    </source>
</evidence>
<dbReference type="SUPFAM" id="SSF57701">
    <property type="entry name" value="Zn2/Cys6 DNA-binding domain"/>
    <property type="match status" value="1"/>
</dbReference>
<dbReference type="InterPro" id="IPR050335">
    <property type="entry name" value="ERT1_acuK_gluconeogen_tf"/>
</dbReference>
<evidence type="ECO:0000313" key="13">
    <source>
        <dbReference type="Proteomes" id="UP000283383"/>
    </source>
</evidence>
<keyword evidence="3" id="KW-0312">Gluconeogenesis</keyword>
<keyword evidence="4" id="KW-0479">Metal-binding</keyword>
<dbReference type="InterPro" id="IPR001138">
    <property type="entry name" value="Zn2Cys6_DnaBD"/>
</dbReference>
<comment type="caution">
    <text evidence="12">The sequence shown here is derived from an EMBL/GenBank/DDBJ whole genome shotgun (WGS) entry which is preliminary data.</text>
</comment>
<keyword evidence="13" id="KW-1185">Reference proteome</keyword>
<dbReference type="GO" id="GO:0000981">
    <property type="term" value="F:DNA-binding transcription factor activity, RNA polymerase II-specific"/>
    <property type="evidence" value="ECO:0007669"/>
    <property type="project" value="InterPro"/>
</dbReference>
<dbReference type="Pfam" id="PF24990">
    <property type="entry name" value="PAS_13"/>
    <property type="match status" value="1"/>
</dbReference>
<dbReference type="SMART" id="SM00066">
    <property type="entry name" value="GAL4"/>
    <property type="match status" value="1"/>
</dbReference>
<evidence type="ECO:0000256" key="7">
    <source>
        <dbReference type="ARBA" id="ARBA00023125"/>
    </source>
</evidence>
<feature type="compositionally biased region" description="Low complexity" evidence="10">
    <location>
        <begin position="404"/>
        <end position="414"/>
    </location>
</feature>
<evidence type="ECO:0000256" key="4">
    <source>
        <dbReference type="ARBA" id="ARBA00022723"/>
    </source>
</evidence>
<dbReference type="GO" id="GO:0009267">
    <property type="term" value="P:cellular response to starvation"/>
    <property type="evidence" value="ECO:0007669"/>
    <property type="project" value="TreeGrafter"/>
</dbReference>
<keyword evidence="8" id="KW-0804">Transcription</keyword>
<evidence type="ECO:0000259" key="11">
    <source>
        <dbReference type="PROSITE" id="PS50048"/>
    </source>
</evidence>
<feature type="compositionally biased region" description="Polar residues" evidence="10">
    <location>
        <begin position="158"/>
        <end position="169"/>
    </location>
</feature>
<dbReference type="EMBL" id="MCBQ01020792">
    <property type="protein sequence ID" value="RKF54639.1"/>
    <property type="molecule type" value="Genomic_DNA"/>
</dbReference>
<keyword evidence="5" id="KW-0862">Zinc</keyword>
<comment type="similarity">
    <text evidence="2">Belongs to the ERT1/acuK family.</text>
</comment>
<dbReference type="PANTHER" id="PTHR47659">
    <property type="entry name" value="ZN(II)2CYS6 TRANSCRIPTION FACTOR (EUROFUNG)-RELATED"/>
    <property type="match status" value="1"/>
</dbReference>
<dbReference type="PANTHER" id="PTHR47659:SF1">
    <property type="entry name" value="TRANSCRIPTION ACTIVATOR OF GLUCONEOGENESIS ERT1"/>
    <property type="match status" value="1"/>
</dbReference>
<dbReference type="GO" id="GO:0006094">
    <property type="term" value="P:gluconeogenesis"/>
    <property type="evidence" value="ECO:0007669"/>
    <property type="project" value="UniProtKB-KW"/>
</dbReference>
<dbReference type="PROSITE" id="PS50048">
    <property type="entry name" value="ZN2_CY6_FUNGAL_2"/>
    <property type="match status" value="1"/>
</dbReference>
<evidence type="ECO:0000256" key="10">
    <source>
        <dbReference type="SAM" id="MobiDB-lite"/>
    </source>
</evidence>
<evidence type="ECO:0000313" key="12">
    <source>
        <dbReference type="EMBL" id="RKF54639.1"/>
    </source>
</evidence>
<protein>
    <submittedName>
        <fullName evidence="12">Transcription activator of gluconeogenesis</fullName>
    </submittedName>
</protein>
<accession>A0A420HB30</accession>
<feature type="compositionally biased region" description="Polar residues" evidence="10">
    <location>
        <begin position="361"/>
        <end position="390"/>
    </location>
</feature>
<keyword evidence="7" id="KW-0238">DNA-binding</keyword>
<dbReference type="InterPro" id="IPR056751">
    <property type="entry name" value="PAS_13"/>
</dbReference>
<evidence type="ECO:0000256" key="2">
    <source>
        <dbReference type="ARBA" id="ARBA00010855"/>
    </source>
</evidence>
<dbReference type="STRING" id="62708.A0A420HB30"/>
<evidence type="ECO:0000256" key="3">
    <source>
        <dbReference type="ARBA" id="ARBA00022432"/>
    </source>
</evidence>
<dbReference type="InterPro" id="IPR036864">
    <property type="entry name" value="Zn2-C6_fun-type_DNA-bd_sf"/>
</dbReference>
<sequence>MAVVVADDLFEEKFPESEFIGHPRDQSKDQIARKLDVPNDDDLSGMAENIMKSKSDENGQAMHVGTPMKLKLDPKDPLRPRRKKARRACYACQRAHLTCGDERPCQRCIKRGLADACQDGVRKKAKYLHDAPPEALRPVLGPNYKPNYNQPKHVRPTNGYSMTRGGSENSSDRIPGLFSSEVSPLYPIFNQSDSMPPPLQARLPMDGQSSTISSSPSSFNRQVPSTIHNVSISTPIPNENQVSFENASLFDQNNPAFFNFDLEGLNFGNYYGALEFGMLGHLSSGAAEISLKDQIRSIPLQDLGDVNLNAIIYGNGLSNYNQMYQSDTINFDNQPESQIFPAHQNLPSAFAIATGPQSRYSPSVEASPSATGVYENSPTTATFTPNSTPHMPTPKSLKPAKLRGTGTSSESGTGINFGKRSRDSSFIFDKVQEPYCYTTGFHNLTAFLQSRFSQSAIHRIAKSLASIRPSFISCTMTLNRQDLVFMEKCFQRTLFEYEDFMYNCCTPTIVCRRTGEIAAVNQEFTLMTGWRKNVLLGKEPNLNINTGKPTTMESNFYSERATISAPQVTSGPGSLEQLGKEAGPQPVLLAELLDDESVVEFFQDFARLAFNESRGSVTARCKLLKYWPGDKDDGNQSPKVLTTMKTSESRGQDERSDVDVFVNGKRRCDSTLGGTSSLGNKRLREENEKHETEHFERDRILDCTYCWTLKRDVFDIPMMIVMNVSLSLSLSRYRIFSSST</sequence>
<dbReference type="Proteomes" id="UP000283383">
    <property type="component" value="Unassembled WGS sequence"/>
</dbReference>
<feature type="domain" description="Zn(2)-C6 fungal-type" evidence="11">
    <location>
        <begin position="88"/>
        <end position="117"/>
    </location>
</feature>
<keyword evidence="9" id="KW-0539">Nucleus</keyword>
<evidence type="ECO:0000256" key="5">
    <source>
        <dbReference type="ARBA" id="ARBA00022833"/>
    </source>
</evidence>
<evidence type="ECO:0000256" key="8">
    <source>
        <dbReference type="ARBA" id="ARBA00023163"/>
    </source>
</evidence>
<dbReference type="GO" id="GO:0005634">
    <property type="term" value="C:nucleus"/>
    <property type="evidence" value="ECO:0007669"/>
    <property type="project" value="UniProtKB-SubCell"/>
</dbReference>
<organism evidence="12 13">
    <name type="scientific">Golovinomyces cichoracearum</name>
    <dbReference type="NCBI Taxonomy" id="62708"/>
    <lineage>
        <taxon>Eukaryota</taxon>
        <taxon>Fungi</taxon>
        <taxon>Dikarya</taxon>
        <taxon>Ascomycota</taxon>
        <taxon>Pezizomycotina</taxon>
        <taxon>Leotiomycetes</taxon>
        <taxon>Erysiphales</taxon>
        <taxon>Erysiphaceae</taxon>
        <taxon>Golovinomyces</taxon>
    </lineage>
</organism>
<dbReference type="AlphaFoldDB" id="A0A420HB30"/>
<evidence type="ECO:0000256" key="6">
    <source>
        <dbReference type="ARBA" id="ARBA00023015"/>
    </source>
</evidence>
<dbReference type="GO" id="GO:0008270">
    <property type="term" value="F:zinc ion binding"/>
    <property type="evidence" value="ECO:0007669"/>
    <property type="project" value="InterPro"/>
</dbReference>
<gene>
    <name evidence="12" type="ORF">GcM3_207004</name>
</gene>
<proteinExistence type="inferred from homology"/>
<comment type="subcellular location">
    <subcellularLocation>
        <location evidence="1">Nucleus</location>
    </subcellularLocation>
</comment>
<name>A0A420HB30_9PEZI</name>
<evidence type="ECO:0000256" key="9">
    <source>
        <dbReference type="ARBA" id="ARBA00023242"/>
    </source>
</evidence>